<dbReference type="GO" id="GO:0006654">
    <property type="term" value="P:phosphatidic acid biosynthetic process"/>
    <property type="evidence" value="ECO:0007669"/>
    <property type="project" value="TreeGrafter"/>
</dbReference>
<dbReference type="Pfam" id="PF01553">
    <property type="entry name" value="Acyltransferase"/>
    <property type="match status" value="1"/>
</dbReference>
<feature type="transmembrane region" description="Helical" evidence="4">
    <location>
        <begin position="6"/>
        <end position="24"/>
    </location>
</feature>
<dbReference type="PANTHER" id="PTHR10434:SF11">
    <property type="entry name" value="1-ACYL-SN-GLYCEROL-3-PHOSPHATE ACYLTRANSFERASE"/>
    <property type="match status" value="1"/>
</dbReference>
<accession>A0A2J0LSL5</accession>
<dbReference type="CDD" id="cd07989">
    <property type="entry name" value="LPLAT_AGPAT-like"/>
    <property type="match status" value="1"/>
</dbReference>
<dbReference type="InterPro" id="IPR002123">
    <property type="entry name" value="Plipid/glycerol_acylTrfase"/>
</dbReference>
<dbReference type="GO" id="GO:0003841">
    <property type="term" value="F:1-acylglycerol-3-phosphate O-acyltransferase activity"/>
    <property type="evidence" value="ECO:0007669"/>
    <property type="project" value="TreeGrafter"/>
</dbReference>
<keyword evidence="4" id="KW-0812">Transmembrane</keyword>
<reference evidence="6 7" key="1">
    <citation type="submission" date="2017-09" db="EMBL/GenBank/DDBJ databases">
        <title>Depth-based differentiation of microbial function through sediment-hosted aquifers and enrichment of novel symbionts in the deep terrestrial subsurface.</title>
        <authorList>
            <person name="Probst A.J."/>
            <person name="Ladd B."/>
            <person name="Jarett J.K."/>
            <person name="Geller-Mcgrath D.E."/>
            <person name="Sieber C.M."/>
            <person name="Emerson J.B."/>
            <person name="Anantharaman K."/>
            <person name="Thomas B.C."/>
            <person name="Malmstrom R."/>
            <person name="Stieglmeier M."/>
            <person name="Klingl A."/>
            <person name="Woyke T."/>
            <person name="Ryan C.M."/>
            <person name="Banfield J.F."/>
        </authorList>
    </citation>
    <scope>NUCLEOTIDE SEQUENCE [LARGE SCALE GENOMIC DNA]</scope>
    <source>
        <strain evidence="6">CG12_big_fil_rev_8_21_14_0_65_43_15</strain>
    </source>
</reference>
<evidence type="ECO:0000256" key="2">
    <source>
        <dbReference type="ARBA" id="ARBA00022679"/>
    </source>
</evidence>
<gene>
    <name evidence="6" type="ORF">COW11_01220</name>
</gene>
<feature type="domain" description="Phospholipid/glycerol acyltransferase" evidence="5">
    <location>
        <begin position="40"/>
        <end position="147"/>
    </location>
</feature>
<evidence type="ECO:0000256" key="1">
    <source>
        <dbReference type="ARBA" id="ARBA00005189"/>
    </source>
</evidence>
<dbReference type="SMART" id="SM00563">
    <property type="entry name" value="PlsC"/>
    <property type="match status" value="1"/>
</dbReference>
<evidence type="ECO:0000313" key="7">
    <source>
        <dbReference type="Proteomes" id="UP000231267"/>
    </source>
</evidence>
<keyword evidence="3" id="KW-0012">Acyltransferase</keyword>
<feature type="non-terminal residue" evidence="6">
    <location>
        <position position="194"/>
    </location>
</feature>
<keyword evidence="4" id="KW-0472">Membrane</keyword>
<proteinExistence type="predicted"/>
<protein>
    <recommendedName>
        <fullName evidence="5">Phospholipid/glycerol acyltransferase domain-containing protein</fullName>
    </recommendedName>
</protein>
<keyword evidence="2" id="KW-0808">Transferase</keyword>
<sequence>MTDGYFMIYWLIKLLSTFIFRVFYNYRVYGSENIPKSGPYIICSNHCSFFDPVVICDAVPQRVYWVALKDLYKIFPFSIMLKMTKCIPVNGAIKEVIEALNEKKVIGIFIEGRRTYTGELMSRGRKGPAILAMRTGSPVVPAWIEGTYKAYPRRARFPRIHPIHIRFGKPMVFAVHKEEIIEETVVKETTDTIM</sequence>
<dbReference type="Proteomes" id="UP000231267">
    <property type="component" value="Unassembled WGS sequence"/>
</dbReference>
<comment type="caution">
    <text evidence="6">The sequence shown here is derived from an EMBL/GenBank/DDBJ whole genome shotgun (WGS) entry which is preliminary data.</text>
</comment>
<evidence type="ECO:0000256" key="3">
    <source>
        <dbReference type="ARBA" id="ARBA00023315"/>
    </source>
</evidence>
<evidence type="ECO:0000313" key="6">
    <source>
        <dbReference type="EMBL" id="PIW66807.1"/>
    </source>
</evidence>
<dbReference type="SUPFAM" id="SSF69593">
    <property type="entry name" value="Glycerol-3-phosphate (1)-acyltransferase"/>
    <property type="match status" value="1"/>
</dbReference>
<name>A0A2J0LSL5_9BACT</name>
<comment type="pathway">
    <text evidence="1">Lipid metabolism.</text>
</comment>
<evidence type="ECO:0000256" key="4">
    <source>
        <dbReference type="SAM" id="Phobius"/>
    </source>
</evidence>
<organism evidence="6 7">
    <name type="scientific">Candidatus Taenaricola geysiri</name>
    <dbReference type="NCBI Taxonomy" id="1974752"/>
    <lineage>
        <taxon>Bacteria</taxon>
        <taxon>Pseudomonadati</taxon>
        <taxon>Candidatus Omnitrophota</taxon>
        <taxon>Candidatus Taenaricola</taxon>
    </lineage>
</organism>
<evidence type="ECO:0000259" key="5">
    <source>
        <dbReference type="SMART" id="SM00563"/>
    </source>
</evidence>
<dbReference type="EMBL" id="PFGP01000027">
    <property type="protein sequence ID" value="PIW66807.1"/>
    <property type="molecule type" value="Genomic_DNA"/>
</dbReference>
<dbReference type="AlphaFoldDB" id="A0A2J0LSL5"/>
<keyword evidence="4" id="KW-1133">Transmembrane helix</keyword>
<dbReference type="PANTHER" id="PTHR10434">
    <property type="entry name" value="1-ACYL-SN-GLYCEROL-3-PHOSPHATE ACYLTRANSFERASE"/>
    <property type="match status" value="1"/>
</dbReference>